<feature type="compositionally biased region" description="Polar residues" evidence="1">
    <location>
        <begin position="1"/>
        <end position="35"/>
    </location>
</feature>
<name>A0AAE0IQ48_9PEZI</name>
<proteinExistence type="predicted"/>
<dbReference type="Proteomes" id="UP001283341">
    <property type="component" value="Unassembled WGS sequence"/>
</dbReference>
<dbReference type="AlphaFoldDB" id="A0AAE0IQ48"/>
<comment type="caution">
    <text evidence="2">The sequence shown here is derived from an EMBL/GenBank/DDBJ whole genome shotgun (WGS) entry which is preliminary data.</text>
</comment>
<feature type="region of interest" description="Disordered" evidence="1">
    <location>
        <begin position="211"/>
        <end position="241"/>
    </location>
</feature>
<accession>A0AAE0IQ48</accession>
<organism evidence="2 3">
    <name type="scientific">Apodospora peruviana</name>
    <dbReference type="NCBI Taxonomy" id="516989"/>
    <lineage>
        <taxon>Eukaryota</taxon>
        <taxon>Fungi</taxon>
        <taxon>Dikarya</taxon>
        <taxon>Ascomycota</taxon>
        <taxon>Pezizomycotina</taxon>
        <taxon>Sordariomycetes</taxon>
        <taxon>Sordariomycetidae</taxon>
        <taxon>Sordariales</taxon>
        <taxon>Lasiosphaeriaceae</taxon>
        <taxon>Apodospora</taxon>
    </lineage>
</organism>
<evidence type="ECO:0000313" key="3">
    <source>
        <dbReference type="Proteomes" id="UP001283341"/>
    </source>
</evidence>
<evidence type="ECO:0000313" key="2">
    <source>
        <dbReference type="EMBL" id="KAK3328995.1"/>
    </source>
</evidence>
<reference evidence="2" key="1">
    <citation type="journal article" date="2023" name="Mol. Phylogenet. Evol.">
        <title>Genome-scale phylogeny and comparative genomics of the fungal order Sordariales.</title>
        <authorList>
            <person name="Hensen N."/>
            <person name="Bonometti L."/>
            <person name="Westerberg I."/>
            <person name="Brannstrom I.O."/>
            <person name="Guillou S."/>
            <person name="Cros-Aarteil S."/>
            <person name="Calhoun S."/>
            <person name="Haridas S."/>
            <person name="Kuo A."/>
            <person name="Mondo S."/>
            <person name="Pangilinan J."/>
            <person name="Riley R."/>
            <person name="LaButti K."/>
            <person name="Andreopoulos B."/>
            <person name="Lipzen A."/>
            <person name="Chen C."/>
            <person name="Yan M."/>
            <person name="Daum C."/>
            <person name="Ng V."/>
            <person name="Clum A."/>
            <person name="Steindorff A."/>
            <person name="Ohm R.A."/>
            <person name="Martin F."/>
            <person name="Silar P."/>
            <person name="Natvig D.O."/>
            <person name="Lalanne C."/>
            <person name="Gautier V."/>
            <person name="Ament-Velasquez S.L."/>
            <person name="Kruys A."/>
            <person name="Hutchinson M.I."/>
            <person name="Powell A.J."/>
            <person name="Barry K."/>
            <person name="Miller A.N."/>
            <person name="Grigoriev I.V."/>
            <person name="Debuchy R."/>
            <person name="Gladieux P."/>
            <person name="Hiltunen Thoren M."/>
            <person name="Johannesson H."/>
        </authorList>
    </citation>
    <scope>NUCLEOTIDE SEQUENCE</scope>
    <source>
        <strain evidence="2">CBS 118394</strain>
    </source>
</reference>
<protein>
    <submittedName>
        <fullName evidence="2">Uncharacterized protein</fullName>
    </submittedName>
</protein>
<reference evidence="2" key="2">
    <citation type="submission" date="2023-06" db="EMBL/GenBank/DDBJ databases">
        <authorList>
            <consortium name="Lawrence Berkeley National Laboratory"/>
            <person name="Haridas S."/>
            <person name="Hensen N."/>
            <person name="Bonometti L."/>
            <person name="Westerberg I."/>
            <person name="Brannstrom I.O."/>
            <person name="Guillou S."/>
            <person name="Cros-Aarteil S."/>
            <person name="Calhoun S."/>
            <person name="Kuo A."/>
            <person name="Mondo S."/>
            <person name="Pangilinan J."/>
            <person name="Riley R."/>
            <person name="Labutti K."/>
            <person name="Andreopoulos B."/>
            <person name="Lipzen A."/>
            <person name="Chen C."/>
            <person name="Yanf M."/>
            <person name="Daum C."/>
            <person name="Ng V."/>
            <person name="Clum A."/>
            <person name="Steindorff A."/>
            <person name="Ohm R."/>
            <person name="Martin F."/>
            <person name="Silar P."/>
            <person name="Natvig D."/>
            <person name="Lalanne C."/>
            <person name="Gautier V."/>
            <person name="Ament-Velasquez S.L."/>
            <person name="Kruys A."/>
            <person name="Hutchinson M.I."/>
            <person name="Powell A.J."/>
            <person name="Barry K."/>
            <person name="Miller A.N."/>
            <person name="Grigoriev I.V."/>
            <person name="Debuchy R."/>
            <person name="Gladieux P."/>
            <person name="Thoren M.H."/>
            <person name="Johannesson H."/>
        </authorList>
    </citation>
    <scope>NUCLEOTIDE SEQUENCE</scope>
    <source>
        <strain evidence="2">CBS 118394</strain>
    </source>
</reference>
<feature type="region of interest" description="Disordered" evidence="1">
    <location>
        <begin position="1"/>
        <end position="98"/>
    </location>
</feature>
<sequence>MMQAEESAQISSSITECPRSASITPDLQNNDIQASSDHHEEILPETAGPEASEGAVTAEEPNGENNEGIWVQDSSDSRGSESDVENSENGSDDPWTTTMLYNDYKRQVIHDRTRKSRDGRQERILVRALVDYLSLLENRLLDLEAGYGVENDEVPEKVAEQQEREAPPFEVTVKFFNLLPYFKDDGSYTHNHDQWEERTASEIGRDHGRYAVESPTTDQHPPATNGPIQPPRETEALGNDNIPVYDRPDALPHFQAFVEFVDLYLADHLRLYERLREGKEQHVAFENLWILFEMNDTIYRPLPKTASRFGNHRYNQGREFAEVPRYSHHYYRVSTAIGGMPLMKIMVPTPDSENVDKLEDLLNPLMSTRIKTLAGALERSPTLE</sequence>
<gene>
    <name evidence="2" type="ORF">B0H66DRAFT_609592</name>
</gene>
<dbReference type="EMBL" id="JAUEDM010000001">
    <property type="protein sequence ID" value="KAK3328995.1"/>
    <property type="molecule type" value="Genomic_DNA"/>
</dbReference>
<evidence type="ECO:0000256" key="1">
    <source>
        <dbReference type="SAM" id="MobiDB-lite"/>
    </source>
</evidence>
<keyword evidence="3" id="KW-1185">Reference proteome</keyword>